<feature type="region of interest" description="Disordered" evidence="1">
    <location>
        <begin position="42"/>
        <end position="67"/>
    </location>
</feature>
<evidence type="ECO:0000313" key="2">
    <source>
        <dbReference type="EMBL" id="WAR25094.1"/>
    </source>
</evidence>
<accession>A0ABY7FUY9</accession>
<dbReference type="EMBL" id="CP111025">
    <property type="protein sequence ID" value="WAR25094.1"/>
    <property type="molecule type" value="Genomic_DNA"/>
</dbReference>
<protein>
    <submittedName>
        <fullName evidence="2">Uncharacterized protein</fullName>
    </submittedName>
</protein>
<sequence>MESGKRTQTANRTVQVLILTDLETFRVRKLESQTYKLEGHAATKHAAGYTRHRNGAVTGRTPDQEAQ</sequence>
<name>A0ABY7FUY9_MYAAR</name>
<keyword evidence="3" id="KW-1185">Reference proteome</keyword>
<evidence type="ECO:0000313" key="3">
    <source>
        <dbReference type="Proteomes" id="UP001164746"/>
    </source>
</evidence>
<reference evidence="2" key="1">
    <citation type="submission" date="2022-11" db="EMBL/GenBank/DDBJ databases">
        <title>Centuries of genome instability and evolution in soft-shell clam transmissible cancer (bioRxiv).</title>
        <authorList>
            <person name="Hart S.F.M."/>
            <person name="Yonemitsu M.A."/>
            <person name="Giersch R.M."/>
            <person name="Beal B.F."/>
            <person name="Arriagada G."/>
            <person name="Davis B.W."/>
            <person name="Ostrander E.A."/>
            <person name="Goff S.P."/>
            <person name="Metzger M.J."/>
        </authorList>
    </citation>
    <scope>NUCLEOTIDE SEQUENCE</scope>
    <source>
        <strain evidence="2">MELC-2E11</strain>
        <tissue evidence="2">Siphon/mantle</tissue>
    </source>
</reference>
<proteinExistence type="predicted"/>
<gene>
    <name evidence="2" type="ORF">MAR_010798</name>
</gene>
<organism evidence="2 3">
    <name type="scientific">Mya arenaria</name>
    <name type="common">Soft-shell clam</name>
    <dbReference type="NCBI Taxonomy" id="6604"/>
    <lineage>
        <taxon>Eukaryota</taxon>
        <taxon>Metazoa</taxon>
        <taxon>Spiralia</taxon>
        <taxon>Lophotrochozoa</taxon>
        <taxon>Mollusca</taxon>
        <taxon>Bivalvia</taxon>
        <taxon>Autobranchia</taxon>
        <taxon>Heteroconchia</taxon>
        <taxon>Euheterodonta</taxon>
        <taxon>Imparidentia</taxon>
        <taxon>Neoheterodontei</taxon>
        <taxon>Myida</taxon>
        <taxon>Myoidea</taxon>
        <taxon>Myidae</taxon>
        <taxon>Mya</taxon>
    </lineage>
</organism>
<evidence type="ECO:0000256" key="1">
    <source>
        <dbReference type="SAM" id="MobiDB-lite"/>
    </source>
</evidence>
<dbReference type="Proteomes" id="UP001164746">
    <property type="component" value="Chromosome 14"/>
</dbReference>